<keyword evidence="2" id="KW-1185">Reference proteome</keyword>
<evidence type="ECO:0000313" key="1">
    <source>
        <dbReference type="EMBL" id="KAJ7706675.1"/>
    </source>
</evidence>
<dbReference type="Proteomes" id="UP001221757">
    <property type="component" value="Unassembled WGS sequence"/>
</dbReference>
<organism evidence="1 2">
    <name type="scientific">Mycena rosella</name>
    <name type="common">Pink bonnet</name>
    <name type="synonym">Agaricus rosellus</name>
    <dbReference type="NCBI Taxonomy" id="1033263"/>
    <lineage>
        <taxon>Eukaryota</taxon>
        <taxon>Fungi</taxon>
        <taxon>Dikarya</taxon>
        <taxon>Basidiomycota</taxon>
        <taxon>Agaricomycotina</taxon>
        <taxon>Agaricomycetes</taxon>
        <taxon>Agaricomycetidae</taxon>
        <taxon>Agaricales</taxon>
        <taxon>Marasmiineae</taxon>
        <taxon>Mycenaceae</taxon>
        <taxon>Mycena</taxon>
    </lineage>
</organism>
<proteinExistence type="predicted"/>
<evidence type="ECO:0000313" key="2">
    <source>
        <dbReference type="Proteomes" id="UP001221757"/>
    </source>
</evidence>
<dbReference type="AlphaFoldDB" id="A0AAD7GWD3"/>
<dbReference type="EMBL" id="JARKIE010000006">
    <property type="protein sequence ID" value="KAJ7706675.1"/>
    <property type="molecule type" value="Genomic_DNA"/>
</dbReference>
<feature type="non-terminal residue" evidence="1">
    <location>
        <position position="1"/>
    </location>
</feature>
<gene>
    <name evidence="1" type="ORF">B0H17DRAFT_918911</name>
</gene>
<protein>
    <submittedName>
        <fullName evidence="1">Uncharacterized protein</fullName>
    </submittedName>
</protein>
<accession>A0AAD7GWD3</accession>
<sequence>QVQSKTIRAALVRYNFTTRSLTPRRRKLTWDEVVEHAFLSDFDILWDPTSNVALRDWATQGGRQLMDSFFRIEQAKEEIPWLNIEIWYLAT</sequence>
<comment type="caution">
    <text evidence="1">The sequence shown here is derived from an EMBL/GenBank/DDBJ whole genome shotgun (WGS) entry which is preliminary data.</text>
</comment>
<name>A0AAD7GWD3_MYCRO</name>
<reference evidence="1" key="1">
    <citation type="submission" date="2023-03" db="EMBL/GenBank/DDBJ databases">
        <title>Massive genome expansion in bonnet fungi (Mycena s.s.) driven by repeated elements and novel gene families across ecological guilds.</title>
        <authorList>
            <consortium name="Lawrence Berkeley National Laboratory"/>
            <person name="Harder C.B."/>
            <person name="Miyauchi S."/>
            <person name="Viragh M."/>
            <person name="Kuo A."/>
            <person name="Thoen E."/>
            <person name="Andreopoulos B."/>
            <person name="Lu D."/>
            <person name="Skrede I."/>
            <person name="Drula E."/>
            <person name="Henrissat B."/>
            <person name="Morin E."/>
            <person name="Kohler A."/>
            <person name="Barry K."/>
            <person name="LaButti K."/>
            <person name="Morin E."/>
            <person name="Salamov A."/>
            <person name="Lipzen A."/>
            <person name="Mereny Z."/>
            <person name="Hegedus B."/>
            <person name="Baldrian P."/>
            <person name="Stursova M."/>
            <person name="Weitz H."/>
            <person name="Taylor A."/>
            <person name="Grigoriev I.V."/>
            <person name="Nagy L.G."/>
            <person name="Martin F."/>
            <person name="Kauserud H."/>
        </authorList>
    </citation>
    <scope>NUCLEOTIDE SEQUENCE</scope>
    <source>
        <strain evidence="1">CBHHK067</strain>
    </source>
</reference>